<accession>A0ABW8YVQ4</accession>
<proteinExistence type="predicted"/>
<dbReference type="Gene3D" id="2.130.10.10">
    <property type="entry name" value="YVTN repeat-like/Quinoprotein amine dehydrogenase"/>
    <property type="match status" value="1"/>
</dbReference>
<dbReference type="Pfam" id="PF02012">
    <property type="entry name" value="BNR"/>
    <property type="match status" value="2"/>
</dbReference>
<dbReference type="PANTHER" id="PTHR47199">
    <property type="entry name" value="PHOTOSYSTEM II STABILITY/ASSEMBLY FACTOR HCF136, CHLOROPLASTIC"/>
    <property type="match status" value="1"/>
</dbReference>
<dbReference type="InterPro" id="IPR002860">
    <property type="entry name" value="BNR_rpt"/>
</dbReference>
<evidence type="ECO:0000313" key="1">
    <source>
        <dbReference type="EMBL" id="MFL9844017.1"/>
    </source>
</evidence>
<dbReference type="RefSeq" id="WP_408084266.1">
    <property type="nucleotide sequence ID" value="NZ_JBELPZ010000004.1"/>
</dbReference>
<reference evidence="1 2" key="1">
    <citation type="submission" date="2024-06" db="EMBL/GenBank/DDBJ databases">
        <authorList>
            <person name="Kaempfer P."/>
            <person name="Viver T."/>
        </authorList>
    </citation>
    <scope>NUCLEOTIDE SEQUENCE [LARGE SCALE GENOMIC DNA]</scope>
    <source>
        <strain evidence="1 2">ST-119</strain>
    </source>
</reference>
<organism evidence="1 2">
    <name type="scientific">Flavobacterium rhizosphaerae</name>
    <dbReference type="NCBI Taxonomy" id="3163298"/>
    <lineage>
        <taxon>Bacteria</taxon>
        <taxon>Pseudomonadati</taxon>
        <taxon>Bacteroidota</taxon>
        <taxon>Flavobacteriia</taxon>
        <taxon>Flavobacteriales</taxon>
        <taxon>Flavobacteriaceae</taxon>
        <taxon>Flavobacterium</taxon>
    </lineage>
</organism>
<name>A0ABW8YVQ4_9FLAO</name>
<keyword evidence="2" id="KW-1185">Reference proteome</keyword>
<dbReference type="CDD" id="cd15482">
    <property type="entry name" value="Sialidase_non-viral"/>
    <property type="match status" value="1"/>
</dbReference>
<comment type="caution">
    <text evidence="1">The sequence shown here is derived from an EMBL/GenBank/DDBJ whole genome shotgun (WGS) entry which is preliminary data.</text>
</comment>
<evidence type="ECO:0000313" key="2">
    <source>
        <dbReference type="Proteomes" id="UP001629156"/>
    </source>
</evidence>
<gene>
    <name evidence="1" type="ORF">ABS766_06260</name>
</gene>
<dbReference type="EMBL" id="JBELPZ010000004">
    <property type="protein sequence ID" value="MFL9844017.1"/>
    <property type="molecule type" value="Genomic_DNA"/>
</dbReference>
<dbReference type="Proteomes" id="UP001629156">
    <property type="component" value="Unassembled WGS sequence"/>
</dbReference>
<protein>
    <submittedName>
        <fullName evidence="1">Oxidoreductase</fullName>
    </submittedName>
</protein>
<sequence length="350" mass="38509">MNKEYVLLLLLALVILSCKKEDKITGPSFTKVEVDTLLHDSISIRAIVIDGDKAWYAGSKGRYGWVPLTEGTGFVGIAANDTIFPEFRAIAQTDEDIFILHAGTPANLYRISKNGKYTEVVYTEEGEKVFYDSMQFFNDKEGLAMGDPTDGCLSVIKTIDGGHTWKKIDCSTLPKAVEGEAAFAASNTNIIIQGNKVWMVSGGKKSRVYSSDDKGDTWNVYETPIVQGSETKGIYGADFYDDRIGFAVGGDYTKPDDNSANKIVTDDGGKTWKRVAENKAFGYASCVQFMPGSKGHELLSVGPAGLYYSYDDGQNWKKIFDDNQLHTLKFVDAKTVIAAGNKKIIRLKLK</sequence>
<dbReference type="PANTHER" id="PTHR47199:SF2">
    <property type="entry name" value="PHOTOSYSTEM II STABILITY_ASSEMBLY FACTOR HCF136, CHLOROPLASTIC"/>
    <property type="match status" value="1"/>
</dbReference>
<dbReference type="SUPFAM" id="SSF110296">
    <property type="entry name" value="Oligoxyloglucan reducing end-specific cellobiohydrolase"/>
    <property type="match status" value="1"/>
</dbReference>
<dbReference type="PROSITE" id="PS51257">
    <property type="entry name" value="PROKAR_LIPOPROTEIN"/>
    <property type="match status" value="1"/>
</dbReference>
<dbReference type="InterPro" id="IPR015943">
    <property type="entry name" value="WD40/YVTN_repeat-like_dom_sf"/>
</dbReference>